<evidence type="ECO:0000259" key="10">
    <source>
        <dbReference type="PROSITE" id="PS50862"/>
    </source>
</evidence>
<dbReference type="InterPro" id="IPR041715">
    <property type="entry name" value="HisRS-like_core"/>
</dbReference>
<dbReference type="Gene3D" id="3.30.930.10">
    <property type="entry name" value="Bira Bifunctional Protein, Domain 2"/>
    <property type="match status" value="1"/>
</dbReference>
<dbReference type="InterPro" id="IPR045864">
    <property type="entry name" value="aa-tRNA-synth_II/BPL/LPL"/>
</dbReference>
<dbReference type="SUPFAM" id="SSF55681">
    <property type="entry name" value="Class II aaRS and biotin synthetases"/>
    <property type="match status" value="1"/>
</dbReference>
<feature type="binding site" evidence="9">
    <location>
        <position position="158"/>
    </location>
    <ligand>
        <name>L-histidine</name>
        <dbReference type="ChEBI" id="CHEBI:57595"/>
    </ligand>
</feature>
<evidence type="ECO:0000256" key="8">
    <source>
        <dbReference type="HAMAP-Rule" id="MF_00127"/>
    </source>
</evidence>
<evidence type="ECO:0000256" key="1">
    <source>
        <dbReference type="ARBA" id="ARBA00008226"/>
    </source>
</evidence>
<dbReference type="GO" id="GO:0005737">
    <property type="term" value="C:cytoplasm"/>
    <property type="evidence" value="ECO:0007669"/>
    <property type="project" value="UniProtKB-SubCell"/>
</dbReference>
<dbReference type="PANTHER" id="PTHR43707:SF1">
    <property type="entry name" value="HISTIDINE--TRNA LIGASE, MITOCHONDRIAL-RELATED"/>
    <property type="match status" value="1"/>
</dbReference>
<dbReference type="InterPro" id="IPR033656">
    <property type="entry name" value="HisRS_anticodon"/>
</dbReference>
<keyword evidence="2 8" id="KW-0436">Ligase</keyword>
<dbReference type="AlphaFoldDB" id="A0A2M7XG13"/>
<gene>
    <name evidence="8" type="primary">hisS</name>
    <name evidence="11" type="ORF">CO173_01065</name>
</gene>
<dbReference type="Proteomes" id="UP000231263">
    <property type="component" value="Unassembled WGS sequence"/>
</dbReference>
<dbReference type="NCBIfam" id="TIGR00442">
    <property type="entry name" value="hisS"/>
    <property type="match status" value="1"/>
</dbReference>
<comment type="similarity">
    <text evidence="1 8">Belongs to the class-II aminoacyl-tRNA synthetase family.</text>
</comment>
<keyword evidence="3 8" id="KW-0547">Nucleotide-binding</keyword>
<dbReference type="SUPFAM" id="SSF52954">
    <property type="entry name" value="Class II aaRS ABD-related"/>
    <property type="match status" value="1"/>
</dbReference>
<evidence type="ECO:0000256" key="7">
    <source>
        <dbReference type="ARBA" id="ARBA00047639"/>
    </source>
</evidence>
<feature type="binding site" evidence="9">
    <location>
        <begin position="109"/>
        <end position="111"/>
    </location>
    <ligand>
        <name>L-histidine</name>
        <dbReference type="ChEBI" id="CHEBI:57595"/>
    </ligand>
</feature>
<dbReference type="Pfam" id="PF13393">
    <property type="entry name" value="tRNA-synt_His"/>
    <property type="match status" value="1"/>
</dbReference>
<evidence type="ECO:0000313" key="12">
    <source>
        <dbReference type="Proteomes" id="UP000231263"/>
    </source>
</evidence>
<comment type="subunit">
    <text evidence="8">Homodimer.</text>
</comment>
<dbReference type="InterPro" id="IPR036621">
    <property type="entry name" value="Anticodon-bd_dom_sf"/>
</dbReference>
<feature type="binding site" evidence="9">
    <location>
        <begin position="288"/>
        <end position="289"/>
    </location>
    <ligand>
        <name>L-histidine</name>
        <dbReference type="ChEBI" id="CHEBI:57595"/>
    </ligand>
</feature>
<dbReference type="CDD" id="cd00859">
    <property type="entry name" value="HisRS_anticodon"/>
    <property type="match status" value="1"/>
</dbReference>
<dbReference type="PROSITE" id="PS50862">
    <property type="entry name" value="AA_TRNA_LIGASE_II"/>
    <property type="match status" value="1"/>
</dbReference>
<comment type="caution">
    <text evidence="11">The sequence shown here is derived from an EMBL/GenBank/DDBJ whole genome shotgun (WGS) entry which is preliminary data.</text>
</comment>
<evidence type="ECO:0000256" key="9">
    <source>
        <dbReference type="PIRSR" id="PIRSR001549-1"/>
    </source>
</evidence>
<dbReference type="PIRSF" id="PIRSF001549">
    <property type="entry name" value="His-tRNA_synth"/>
    <property type="match status" value="1"/>
</dbReference>
<reference evidence="12" key="1">
    <citation type="submission" date="2017-09" db="EMBL/GenBank/DDBJ databases">
        <title>Depth-based differentiation of microbial function through sediment-hosted aquifers and enrichment of novel symbionts in the deep terrestrial subsurface.</title>
        <authorList>
            <person name="Probst A.J."/>
            <person name="Ladd B."/>
            <person name="Jarett J.K."/>
            <person name="Geller-Mcgrath D.E."/>
            <person name="Sieber C.M.K."/>
            <person name="Emerson J.B."/>
            <person name="Anantharaman K."/>
            <person name="Thomas B.C."/>
            <person name="Malmstrom R."/>
            <person name="Stieglmeier M."/>
            <person name="Klingl A."/>
            <person name="Woyke T."/>
            <person name="Ryan C.M."/>
            <person name="Banfield J.F."/>
        </authorList>
    </citation>
    <scope>NUCLEOTIDE SEQUENCE [LARGE SCALE GENOMIC DNA]</scope>
</reference>
<dbReference type="CDD" id="cd00773">
    <property type="entry name" value="HisRS-like_core"/>
    <property type="match status" value="1"/>
</dbReference>
<evidence type="ECO:0000256" key="5">
    <source>
        <dbReference type="ARBA" id="ARBA00022917"/>
    </source>
</evidence>
<dbReference type="EMBL" id="PFWT01000007">
    <property type="protein sequence ID" value="PJA46799.1"/>
    <property type="molecule type" value="Genomic_DNA"/>
</dbReference>
<dbReference type="InterPro" id="IPR015807">
    <property type="entry name" value="His-tRNA-ligase"/>
</dbReference>
<comment type="subcellular location">
    <subcellularLocation>
        <location evidence="8">Cytoplasm</location>
    </subcellularLocation>
</comment>
<accession>A0A2M7XG13</accession>
<evidence type="ECO:0000256" key="6">
    <source>
        <dbReference type="ARBA" id="ARBA00023146"/>
    </source>
</evidence>
<keyword evidence="5 8" id="KW-0648">Protein biosynthesis</keyword>
<feature type="binding site" evidence="9">
    <location>
        <position position="140"/>
    </location>
    <ligand>
        <name>L-histidine</name>
        <dbReference type="ChEBI" id="CHEBI:57595"/>
    </ligand>
</feature>
<keyword evidence="4 8" id="KW-0067">ATP-binding</keyword>
<sequence>MAVKKVVVEEEEVKSKPKAKAKPKAKKVKVPNTLRGFRDVLPDEQFYWDMVIDKARQLSDDYSFGRVRLPLLEKTSLFERSVGKGTDIVEKEMFSFADQSNDRVTLRPEATAQIARAYIEHGMLNMPQPVKMYYIGQMFRYDRPQAGRYRQFWQWGLEAIGSDEPIIDAQVILVCVRMMQELGLDVMVKINSIGTEDIRRGYTMELVSYFKQFRSKLSELDKKRLTKNPLRLLDSKEEGIEELKADAPQILDHLDEKSKADFMKVLEYLDEVEVPYELDPFLVRGLDYYSKTVFEIVAIDKEGKQGTISLAGGGRYDSLIPQLGGRSEAGGAMGAAVGIERVINAMKHKGIDVPKRRKVDVFFAQLGEAARRKGLAIFEKFRAEGIVTAEAFGKGSLKAQLEMADKLEAKITLILGQKEVLDGTVIIRDMESGGQEIVPIEKVVELAKRSLNN</sequence>
<dbReference type="InterPro" id="IPR006195">
    <property type="entry name" value="aa-tRNA-synth_II"/>
</dbReference>
<name>A0A2M7XG13_9BACT</name>
<evidence type="ECO:0000256" key="2">
    <source>
        <dbReference type="ARBA" id="ARBA00022598"/>
    </source>
</evidence>
<evidence type="ECO:0000256" key="3">
    <source>
        <dbReference type="ARBA" id="ARBA00022741"/>
    </source>
</evidence>
<feature type="binding site" evidence="9">
    <location>
        <position position="284"/>
    </location>
    <ligand>
        <name>L-histidine</name>
        <dbReference type="ChEBI" id="CHEBI:57595"/>
    </ligand>
</feature>
<dbReference type="Gene3D" id="3.40.50.800">
    <property type="entry name" value="Anticodon-binding domain"/>
    <property type="match status" value="1"/>
</dbReference>
<evidence type="ECO:0000313" key="11">
    <source>
        <dbReference type="EMBL" id="PJA46799.1"/>
    </source>
</evidence>
<protein>
    <recommendedName>
        <fullName evidence="8">Histidine--tRNA ligase</fullName>
        <ecNumber evidence="8">6.1.1.21</ecNumber>
    </recommendedName>
    <alternativeName>
        <fullName evidence="8">Histidyl-tRNA synthetase</fullName>
        <shortName evidence="8">HisRS</shortName>
    </alternativeName>
</protein>
<dbReference type="InterPro" id="IPR004154">
    <property type="entry name" value="Anticodon-bd"/>
</dbReference>
<dbReference type="GO" id="GO:0006427">
    <property type="term" value="P:histidyl-tRNA aminoacylation"/>
    <property type="evidence" value="ECO:0007669"/>
    <property type="project" value="UniProtKB-UniRule"/>
</dbReference>
<feature type="domain" description="Aminoacyl-transfer RNA synthetases class-II family profile" evidence="10">
    <location>
        <begin position="56"/>
        <end position="354"/>
    </location>
</feature>
<organism evidence="11 12">
    <name type="scientific">Candidatus Uhrbacteria bacterium CG_4_9_14_3_um_filter_41_35</name>
    <dbReference type="NCBI Taxonomy" id="1975034"/>
    <lineage>
        <taxon>Bacteria</taxon>
        <taxon>Candidatus Uhriibacteriota</taxon>
    </lineage>
</organism>
<comment type="catalytic activity">
    <reaction evidence="7 8">
        <text>tRNA(His) + L-histidine + ATP = L-histidyl-tRNA(His) + AMP + diphosphate + H(+)</text>
        <dbReference type="Rhea" id="RHEA:17313"/>
        <dbReference type="Rhea" id="RHEA-COMP:9665"/>
        <dbReference type="Rhea" id="RHEA-COMP:9689"/>
        <dbReference type="ChEBI" id="CHEBI:15378"/>
        <dbReference type="ChEBI" id="CHEBI:30616"/>
        <dbReference type="ChEBI" id="CHEBI:33019"/>
        <dbReference type="ChEBI" id="CHEBI:57595"/>
        <dbReference type="ChEBI" id="CHEBI:78442"/>
        <dbReference type="ChEBI" id="CHEBI:78527"/>
        <dbReference type="ChEBI" id="CHEBI:456215"/>
        <dbReference type="EC" id="6.1.1.21"/>
    </reaction>
</comment>
<feature type="binding site" evidence="9">
    <location>
        <position position="154"/>
    </location>
    <ligand>
        <name>L-histidine</name>
        <dbReference type="ChEBI" id="CHEBI:57595"/>
    </ligand>
</feature>
<dbReference type="GO" id="GO:0004821">
    <property type="term" value="F:histidine-tRNA ligase activity"/>
    <property type="evidence" value="ECO:0007669"/>
    <property type="project" value="UniProtKB-UniRule"/>
</dbReference>
<proteinExistence type="inferred from homology"/>
<keyword evidence="6 8" id="KW-0030">Aminoacyl-tRNA synthetase</keyword>
<dbReference type="InterPro" id="IPR004516">
    <property type="entry name" value="HisRS/HisZ"/>
</dbReference>
<dbReference type="HAMAP" id="MF_00127">
    <property type="entry name" value="His_tRNA_synth"/>
    <property type="match status" value="1"/>
</dbReference>
<dbReference type="PANTHER" id="PTHR43707">
    <property type="entry name" value="HISTIDYL-TRNA SYNTHETASE"/>
    <property type="match status" value="1"/>
</dbReference>
<dbReference type="GO" id="GO:0005524">
    <property type="term" value="F:ATP binding"/>
    <property type="evidence" value="ECO:0007669"/>
    <property type="project" value="UniProtKB-UniRule"/>
</dbReference>
<evidence type="ECO:0000256" key="4">
    <source>
        <dbReference type="ARBA" id="ARBA00022840"/>
    </source>
</evidence>
<dbReference type="Pfam" id="PF03129">
    <property type="entry name" value="HGTP_anticodon"/>
    <property type="match status" value="1"/>
</dbReference>
<dbReference type="EC" id="6.1.1.21" evidence="8"/>
<keyword evidence="8" id="KW-0963">Cytoplasm</keyword>